<name>A0ABU0I2E5_9HYPH</name>
<evidence type="ECO:0000256" key="1">
    <source>
        <dbReference type="SAM" id="SignalP"/>
    </source>
</evidence>
<comment type="caution">
    <text evidence="2">The sequence shown here is derived from an EMBL/GenBank/DDBJ whole genome shotgun (WGS) entry which is preliminary data.</text>
</comment>
<feature type="chain" id="PRO_5046982212" evidence="1">
    <location>
        <begin position="20"/>
        <end position="62"/>
    </location>
</feature>
<organism evidence="2 3">
    <name type="scientific">Methylobacterium aerolatum</name>
    <dbReference type="NCBI Taxonomy" id="418708"/>
    <lineage>
        <taxon>Bacteria</taxon>
        <taxon>Pseudomonadati</taxon>
        <taxon>Pseudomonadota</taxon>
        <taxon>Alphaproteobacteria</taxon>
        <taxon>Hyphomicrobiales</taxon>
        <taxon>Methylobacteriaceae</taxon>
        <taxon>Methylobacterium</taxon>
    </lineage>
</organism>
<evidence type="ECO:0000313" key="3">
    <source>
        <dbReference type="Proteomes" id="UP001231124"/>
    </source>
</evidence>
<reference evidence="2 3" key="1">
    <citation type="submission" date="2023-07" db="EMBL/GenBank/DDBJ databases">
        <title>Genomic Encyclopedia of Type Strains, Phase IV (KMG-IV): sequencing the most valuable type-strain genomes for metagenomic binning, comparative biology and taxonomic classification.</title>
        <authorList>
            <person name="Goeker M."/>
        </authorList>
    </citation>
    <scope>NUCLEOTIDE SEQUENCE [LARGE SCALE GENOMIC DNA]</scope>
    <source>
        <strain evidence="2 3">DSM 19013</strain>
    </source>
</reference>
<proteinExistence type="predicted"/>
<keyword evidence="3" id="KW-1185">Reference proteome</keyword>
<protein>
    <submittedName>
        <fullName evidence="2">Uncharacterized protein</fullName>
    </submittedName>
</protein>
<keyword evidence="1" id="KW-0732">Signal</keyword>
<dbReference type="Proteomes" id="UP001231124">
    <property type="component" value="Unassembled WGS sequence"/>
</dbReference>
<gene>
    <name evidence="2" type="ORF">QO012_003282</name>
</gene>
<dbReference type="RefSeq" id="WP_238201856.1">
    <property type="nucleotide sequence ID" value="NZ_BPQE01000006.1"/>
</dbReference>
<sequence length="62" mass="7131">MRNKALILAAALAASSARAQPAYDDGNEYGPPECDRGYRRRFVMYEYEPPFEPFGFHDDRDD</sequence>
<accession>A0ABU0I2E5</accession>
<dbReference type="EMBL" id="JAUSVP010000010">
    <property type="protein sequence ID" value="MDQ0448770.1"/>
    <property type="molecule type" value="Genomic_DNA"/>
</dbReference>
<evidence type="ECO:0000313" key="2">
    <source>
        <dbReference type="EMBL" id="MDQ0448770.1"/>
    </source>
</evidence>
<feature type="signal peptide" evidence="1">
    <location>
        <begin position="1"/>
        <end position="19"/>
    </location>
</feature>